<keyword evidence="1" id="KW-0812">Transmembrane</keyword>
<evidence type="ECO:0000256" key="1">
    <source>
        <dbReference type="SAM" id="Phobius"/>
    </source>
</evidence>
<dbReference type="OrthoDB" id="3174276at2"/>
<keyword evidence="3" id="KW-1185">Reference proteome</keyword>
<name>A0A172RX68_9ACTN</name>
<dbReference type="EMBL" id="FOEC01000003">
    <property type="protein sequence ID" value="SEO61478.1"/>
    <property type="molecule type" value="Genomic_DNA"/>
</dbReference>
<evidence type="ECO:0000313" key="3">
    <source>
        <dbReference type="Proteomes" id="UP000182975"/>
    </source>
</evidence>
<protein>
    <submittedName>
        <fullName evidence="2">Uncharacterized protein</fullName>
    </submittedName>
</protein>
<dbReference type="AlphaFoldDB" id="A0A172RX68"/>
<organism evidence="2 3">
    <name type="scientific">Denitrobacterium detoxificans</name>
    <dbReference type="NCBI Taxonomy" id="79604"/>
    <lineage>
        <taxon>Bacteria</taxon>
        <taxon>Bacillati</taxon>
        <taxon>Actinomycetota</taxon>
        <taxon>Coriobacteriia</taxon>
        <taxon>Eggerthellales</taxon>
        <taxon>Eggerthellaceae</taxon>
        <taxon>Denitrobacterium</taxon>
    </lineage>
</organism>
<sequence>MNTASRQRTALLAFCIVALALYAYGIASASLIPAHIEEIALPLDFMVGIPLIFYFLVIRPRKLSLLCIIPAIWAGYALSAFALGSPYAGILPYLLTGLIPVELAIAAAECRKLVMLFRSAKAESPDPMAWFRATMLYLVRKDTPASMTAAELSVWYYALLSWRKRLLALPGETCFSYHNAGGYMNAILGLALAFPVEIIAVHLLVSRWSVPAAIIITLLSVYAAMWLAGDARARILRPITVGSTAVRLECGIQMHATIRLADVDRIVFSESDISEFAKNDKLNYGTFYQANIWVVAKRPIEVHTMLGTKSVRAIGLSVDDPHAFAKAIEQAR</sequence>
<dbReference type="RefSeq" id="WP_066661316.1">
    <property type="nucleotide sequence ID" value="NZ_CP011402.1"/>
</dbReference>
<proteinExistence type="predicted"/>
<dbReference type="KEGG" id="ddt:AAY81_03255"/>
<evidence type="ECO:0000313" key="2">
    <source>
        <dbReference type="EMBL" id="SEO61478.1"/>
    </source>
</evidence>
<dbReference type="Proteomes" id="UP000182975">
    <property type="component" value="Unassembled WGS sequence"/>
</dbReference>
<keyword evidence="1" id="KW-1133">Transmembrane helix</keyword>
<feature type="transmembrane region" description="Helical" evidence="1">
    <location>
        <begin position="210"/>
        <end position="228"/>
    </location>
</feature>
<keyword evidence="1" id="KW-0472">Membrane</keyword>
<feature type="transmembrane region" description="Helical" evidence="1">
    <location>
        <begin position="186"/>
        <end position="204"/>
    </location>
</feature>
<feature type="transmembrane region" description="Helical" evidence="1">
    <location>
        <begin position="65"/>
        <end position="84"/>
    </location>
</feature>
<reference evidence="3" key="1">
    <citation type="submission" date="2016-10" db="EMBL/GenBank/DDBJ databases">
        <authorList>
            <person name="Varghese N."/>
        </authorList>
    </citation>
    <scope>NUCLEOTIDE SEQUENCE [LARGE SCALE GENOMIC DNA]</scope>
    <source>
        <strain evidence="3">DSM 21843</strain>
    </source>
</reference>
<feature type="transmembrane region" description="Helical" evidence="1">
    <location>
        <begin position="39"/>
        <end position="58"/>
    </location>
</feature>
<feature type="transmembrane region" description="Helical" evidence="1">
    <location>
        <begin position="90"/>
        <end position="108"/>
    </location>
</feature>
<accession>A0A172RX68</accession>
<gene>
    <name evidence="2" type="ORF">SAMN02910314_00665</name>
</gene>